<feature type="non-terminal residue" evidence="2">
    <location>
        <position position="179"/>
    </location>
</feature>
<dbReference type="SUPFAM" id="SSF53448">
    <property type="entry name" value="Nucleotide-diphospho-sugar transferases"/>
    <property type="match status" value="1"/>
</dbReference>
<feature type="domain" description="Nucleotidyl transferase" evidence="1">
    <location>
        <begin position="1"/>
        <end position="175"/>
    </location>
</feature>
<dbReference type="EMBL" id="UINC01184097">
    <property type="protein sequence ID" value="SVD95152.1"/>
    <property type="molecule type" value="Genomic_DNA"/>
</dbReference>
<dbReference type="InterPro" id="IPR029044">
    <property type="entry name" value="Nucleotide-diphossugar_trans"/>
</dbReference>
<gene>
    <name evidence="2" type="ORF">METZ01_LOCUS448006</name>
</gene>
<accession>A0A382ZI51</accession>
<reference evidence="2" key="1">
    <citation type="submission" date="2018-05" db="EMBL/GenBank/DDBJ databases">
        <authorList>
            <person name="Lanie J.A."/>
            <person name="Ng W.-L."/>
            <person name="Kazmierczak K.M."/>
            <person name="Andrzejewski T.M."/>
            <person name="Davidsen T.M."/>
            <person name="Wayne K.J."/>
            <person name="Tettelin H."/>
            <person name="Glass J.I."/>
            <person name="Rusch D."/>
            <person name="Podicherti R."/>
            <person name="Tsui H.-C.T."/>
            <person name="Winkler M.E."/>
        </authorList>
    </citation>
    <scope>NUCLEOTIDE SEQUENCE</scope>
</reference>
<proteinExistence type="predicted"/>
<name>A0A382ZI51_9ZZZZ</name>
<evidence type="ECO:0000313" key="2">
    <source>
        <dbReference type="EMBL" id="SVD95152.1"/>
    </source>
</evidence>
<dbReference type="AlphaFoldDB" id="A0A382ZI51"/>
<dbReference type="PANTHER" id="PTHR22572">
    <property type="entry name" value="SUGAR-1-PHOSPHATE GUANYL TRANSFERASE"/>
    <property type="match status" value="1"/>
</dbReference>
<protein>
    <recommendedName>
        <fullName evidence="1">Nucleotidyl transferase domain-containing protein</fullName>
    </recommendedName>
</protein>
<dbReference type="Gene3D" id="3.90.550.10">
    <property type="entry name" value="Spore Coat Polysaccharide Biosynthesis Protein SpsA, Chain A"/>
    <property type="match status" value="1"/>
</dbReference>
<evidence type="ECO:0000259" key="1">
    <source>
        <dbReference type="Pfam" id="PF00483"/>
    </source>
</evidence>
<dbReference type="InterPro" id="IPR050486">
    <property type="entry name" value="Mannose-1P_guanyltransferase"/>
</dbReference>
<organism evidence="2">
    <name type="scientific">marine metagenome</name>
    <dbReference type="NCBI Taxonomy" id="408172"/>
    <lineage>
        <taxon>unclassified sequences</taxon>
        <taxon>metagenomes</taxon>
        <taxon>ecological metagenomes</taxon>
    </lineage>
</organism>
<dbReference type="Pfam" id="PF00483">
    <property type="entry name" value="NTP_transferase"/>
    <property type="match status" value="1"/>
</dbReference>
<sequence>MILAGGFGTRVKDLLGDLPKPMAPVKGRPFVEWIVRWLKAQGVHDVIISTGYRAEVVEDHFASTPVPQMNVLCITEPEPMGTGGGLAFAAAECGATPPAWLVLNGDSLIFANVATVAEALGKADGVMVTRTVPDTSRYGSVRADESGRITAFEEKQPGTGEINAGVYLLRHEVLADFPE</sequence>
<dbReference type="InterPro" id="IPR005835">
    <property type="entry name" value="NTP_transferase_dom"/>
</dbReference>